<proteinExistence type="predicted"/>
<dbReference type="EMBL" id="SDMP01000013">
    <property type="protein sequence ID" value="RYR20810.1"/>
    <property type="molecule type" value="Genomic_DNA"/>
</dbReference>
<evidence type="ECO:0000313" key="3">
    <source>
        <dbReference type="Proteomes" id="UP000289738"/>
    </source>
</evidence>
<comment type="caution">
    <text evidence="2">The sequence shown here is derived from an EMBL/GenBank/DDBJ whole genome shotgun (WGS) entry which is preliminary data.</text>
</comment>
<keyword evidence="3" id="KW-1185">Reference proteome</keyword>
<evidence type="ECO:0000259" key="1">
    <source>
        <dbReference type="Pfam" id="PF10551"/>
    </source>
</evidence>
<accession>A0A445A2Z1</accession>
<dbReference type="Pfam" id="PF10551">
    <property type="entry name" value="MULE"/>
    <property type="match status" value="1"/>
</dbReference>
<dbReference type="STRING" id="3818.A0A445A2Z1"/>
<dbReference type="InterPro" id="IPR018289">
    <property type="entry name" value="MULE_transposase_dom"/>
</dbReference>
<reference evidence="2 3" key="1">
    <citation type="submission" date="2019-01" db="EMBL/GenBank/DDBJ databases">
        <title>Sequencing of cultivated peanut Arachis hypogaea provides insights into genome evolution and oil improvement.</title>
        <authorList>
            <person name="Chen X."/>
        </authorList>
    </citation>
    <scope>NUCLEOTIDE SEQUENCE [LARGE SCALE GENOMIC DNA]</scope>
    <source>
        <strain evidence="3">cv. Fuhuasheng</strain>
        <tissue evidence="2">Leaves</tissue>
    </source>
</reference>
<organism evidence="2 3">
    <name type="scientific">Arachis hypogaea</name>
    <name type="common">Peanut</name>
    <dbReference type="NCBI Taxonomy" id="3818"/>
    <lineage>
        <taxon>Eukaryota</taxon>
        <taxon>Viridiplantae</taxon>
        <taxon>Streptophyta</taxon>
        <taxon>Embryophyta</taxon>
        <taxon>Tracheophyta</taxon>
        <taxon>Spermatophyta</taxon>
        <taxon>Magnoliopsida</taxon>
        <taxon>eudicotyledons</taxon>
        <taxon>Gunneridae</taxon>
        <taxon>Pentapetalae</taxon>
        <taxon>rosids</taxon>
        <taxon>fabids</taxon>
        <taxon>Fabales</taxon>
        <taxon>Fabaceae</taxon>
        <taxon>Papilionoideae</taxon>
        <taxon>50 kb inversion clade</taxon>
        <taxon>dalbergioids sensu lato</taxon>
        <taxon>Dalbergieae</taxon>
        <taxon>Pterocarpus clade</taxon>
        <taxon>Arachis</taxon>
    </lineage>
</organism>
<dbReference type="Proteomes" id="UP000289738">
    <property type="component" value="Chromosome B03"/>
</dbReference>
<feature type="domain" description="MULE transposase" evidence="1">
    <location>
        <begin position="11"/>
        <end position="88"/>
    </location>
</feature>
<sequence length="89" mass="10228">MYRGKPRRIINSYITSLVLFSESNNHKQTIIFGFGLVLDESIPSYTWMLQNLLQVMCNKIPSAVLTDENDAMIAVVQRIFPRARHQLCA</sequence>
<gene>
    <name evidence="2" type="ORF">Ahy_B03g066054</name>
</gene>
<name>A0A445A2Z1_ARAHY</name>
<dbReference type="PANTHER" id="PTHR47718">
    <property type="entry name" value="OS01G0519700 PROTEIN"/>
    <property type="match status" value="1"/>
</dbReference>
<evidence type="ECO:0000313" key="2">
    <source>
        <dbReference type="EMBL" id="RYR20810.1"/>
    </source>
</evidence>
<protein>
    <recommendedName>
        <fullName evidence="1">MULE transposase domain-containing protein</fullName>
    </recommendedName>
</protein>
<dbReference type="AlphaFoldDB" id="A0A445A2Z1"/>